<proteinExistence type="predicted"/>
<organism evidence="2 3">
    <name type="scientific">Salipiger pallidus</name>
    <dbReference type="NCBI Taxonomy" id="1775170"/>
    <lineage>
        <taxon>Bacteria</taxon>
        <taxon>Pseudomonadati</taxon>
        <taxon>Pseudomonadota</taxon>
        <taxon>Alphaproteobacteria</taxon>
        <taxon>Rhodobacterales</taxon>
        <taxon>Roseobacteraceae</taxon>
        <taxon>Salipiger</taxon>
    </lineage>
</organism>
<feature type="transmembrane region" description="Helical" evidence="1">
    <location>
        <begin position="87"/>
        <end position="105"/>
    </location>
</feature>
<evidence type="ECO:0000313" key="3">
    <source>
        <dbReference type="Proteomes" id="UP000617145"/>
    </source>
</evidence>
<dbReference type="Proteomes" id="UP000617145">
    <property type="component" value="Unassembled WGS sequence"/>
</dbReference>
<reference evidence="2" key="2">
    <citation type="submission" date="2020-09" db="EMBL/GenBank/DDBJ databases">
        <authorList>
            <person name="Sun Q."/>
            <person name="Zhou Y."/>
        </authorList>
    </citation>
    <scope>NUCLEOTIDE SEQUENCE</scope>
    <source>
        <strain evidence="2">CGMCC 1.15762</strain>
    </source>
</reference>
<keyword evidence="1" id="KW-1133">Transmembrane helix</keyword>
<dbReference type="AlphaFoldDB" id="A0A8J3EFJ3"/>
<keyword evidence="1" id="KW-0812">Transmembrane</keyword>
<protein>
    <submittedName>
        <fullName evidence="2">Uncharacterized protein</fullName>
    </submittedName>
</protein>
<reference evidence="2" key="1">
    <citation type="journal article" date="2014" name="Int. J. Syst. Evol. Microbiol.">
        <title>Complete genome sequence of Corynebacterium casei LMG S-19264T (=DSM 44701T), isolated from a smear-ripened cheese.</title>
        <authorList>
            <consortium name="US DOE Joint Genome Institute (JGI-PGF)"/>
            <person name="Walter F."/>
            <person name="Albersmeier A."/>
            <person name="Kalinowski J."/>
            <person name="Ruckert C."/>
        </authorList>
    </citation>
    <scope>NUCLEOTIDE SEQUENCE</scope>
    <source>
        <strain evidence="2">CGMCC 1.15762</strain>
    </source>
</reference>
<comment type="caution">
    <text evidence="2">The sequence shown here is derived from an EMBL/GenBank/DDBJ whole genome shotgun (WGS) entry which is preliminary data.</text>
</comment>
<accession>A0A8J3EFJ3</accession>
<evidence type="ECO:0000256" key="1">
    <source>
        <dbReference type="SAM" id="Phobius"/>
    </source>
</evidence>
<sequence length="128" mass="13233">MQCSVDYGPALLAGPDIPEPLPAAPRSALRRNGAVQPFKDAAMSITNHDISQSFAPDPAQQRARDRAIPALDPADEPDADDLRGFDGAALAVFGVLLSLGVFVAFDALTTTRDLSGDGGAYAAPVAVD</sequence>
<evidence type="ECO:0000313" key="2">
    <source>
        <dbReference type="EMBL" id="GGG64618.1"/>
    </source>
</evidence>
<keyword evidence="1" id="KW-0472">Membrane</keyword>
<gene>
    <name evidence="2" type="ORF">GCM10011415_09010</name>
</gene>
<keyword evidence="3" id="KW-1185">Reference proteome</keyword>
<name>A0A8J3EFJ3_9RHOB</name>
<dbReference type="EMBL" id="BMJV01000001">
    <property type="protein sequence ID" value="GGG64618.1"/>
    <property type="molecule type" value="Genomic_DNA"/>
</dbReference>